<evidence type="ECO:0000313" key="2">
    <source>
        <dbReference type="EMBL" id="QED29114.1"/>
    </source>
</evidence>
<dbReference type="KEGG" id="bbae:FRD01_18085"/>
<dbReference type="OrthoDB" id="5478183at2"/>
<keyword evidence="3" id="KW-1185">Reference proteome</keyword>
<accession>A0A5B8XUJ3</accession>
<sequence>MTGQARFFLTLLTFLVCATSAQAKGPYPTLSAPAQVQKSGSADIAVIVAVEDYVFLPDVAGATQNGNDWERFFADSLGIPTVHYVSNSQATKEELERFAILASQSAQPGGTVWFIFIGHGAPSKDGKQGLLVGSDARQDPNSLFARGVPQQTLLDILQTGPQAQTVLIVDACFSGRASDGAALAPAQPVIPTKITPTIQSNTVVITAAEASEFAGSLPGENRPAFSYLLLGALRGWASDATQTVTAQSAQRYVQRALRGIPGRMTQTPSIHGKTDLVLTRGVAEKDPGIYDLLREQAKFGQPIPVPGPSPIGNIPSLPDVLNPAGAIGLSVDAELLVIRDQALRLDSQGETDPDAAAQGWKRVAEATGNNPFKEEAVKRSKLWEDFSKQRRDFASQKTSDLERLKKILPLESVDESNKAQLLANYSNLYGETEMVDLISFVQPDAVRHNLCRPYVTAGSVPVTFNMPNDRDGEPFQGQVEVEGNVLGSAPGTYNFAKCADKIPVRVTEVSTGKVWEGSVSGIGGGSSQTIQAEYEGLMPYSFWHDYIWADAPGGPLLGVFYSQMNLPGEFNRQSLQVVRGNVEINFGGYGGHLSAFFEPSYILASEEQESAYSLGGGIGLGRLTAGRFSLSPLRVGYQKYYGSDIDGMSGYTGQAALRFHLGGGLQLRGDGNLIWGSKDFNGSEWEGLAWMVGGGLEYGTPVIYNTISSIFGDGSSDSEWSDSEWGEWSEGTMAIGYQYMSGYLPNQDAVGSFIFSLRYADSYDGGMVLEFSGAHDSLGGIDSTNLGMRISGIFMGDDEDFFYGMGLAGGYNTAAEGDFNYYLLGADFALGWRIFSQVSLNAYTALNLFALFDMDEETVAEDGSGKVTSKTTTMSPVTASLRWTTPWSVYLEGGARADLGGSLPISGFGHVGYLTTID</sequence>
<dbReference type="InterPro" id="IPR029030">
    <property type="entry name" value="Caspase-like_dom_sf"/>
</dbReference>
<dbReference type="SUPFAM" id="SSF52129">
    <property type="entry name" value="Caspase-like"/>
    <property type="match status" value="1"/>
</dbReference>
<reference evidence="2 3" key="1">
    <citation type="submission" date="2019-08" db="EMBL/GenBank/DDBJ databases">
        <authorList>
            <person name="Liang Q."/>
        </authorList>
    </citation>
    <scope>NUCLEOTIDE SEQUENCE [LARGE SCALE GENOMIC DNA]</scope>
    <source>
        <strain evidence="2 3">V1718</strain>
    </source>
</reference>
<dbReference type="EMBL" id="CP042467">
    <property type="protein sequence ID" value="QED29114.1"/>
    <property type="molecule type" value="Genomic_DNA"/>
</dbReference>
<dbReference type="RefSeq" id="WP_146962140.1">
    <property type="nucleotide sequence ID" value="NZ_CP042467.1"/>
</dbReference>
<protein>
    <submittedName>
        <fullName evidence="2">Caspase family protein</fullName>
    </submittedName>
</protein>
<organism evidence="2 3">
    <name type="scientific">Microvenator marinus</name>
    <dbReference type="NCBI Taxonomy" id="2600177"/>
    <lineage>
        <taxon>Bacteria</taxon>
        <taxon>Deltaproteobacteria</taxon>
        <taxon>Bradymonadales</taxon>
        <taxon>Microvenatoraceae</taxon>
        <taxon>Microvenator</taxon>
    </lineage>
</organism>
<gene>
    <name evidence="2" type="ORF">FRD01_18085</name>
</gene>
<dbReference type="Proteomes" id="UP000321595">
    <property type="component" value="Chromosome"/>
</dbReference>
<feature type="signal peptide" evidence="1">
    <location>
        <begin position="1"/>
        <end position="23"/>
    </location>
</feature>
<dbReference type="Gene3D" id="3.40.50.1460">
    <property type="match status" value="1"/>
</dbReference>
<name>A0A5B8XUJ3_9DELT</name>
<dbReference type="AlphaFoldDB" id="A0A5B8XUJ3"/>
<evidence type="ECO:0000313" key="3">
    <source>
        <dbReference type="Proteomes" id="UP000321595"/>
    </source>
</evidence>
<feature type="chain" id="PRO_5022672914" evidence="1">
    <location>
        <begin position="24"/>
        <end position="918"/>
    </location>
</feature>
<evidence type="ECO:0000256" key="1">
    <source>
        <dbReference type="SAM" id="SignalP"/>
    </source>
</evidence>
<keyword evidence="1" id="KW-0732">Signal</keyword>
<proteinExistence type="predicted"/>